<evidence type="ECO:0000259" key="1">
    <source>
        <dbReference type="Pfam" id="PF12770"/>
    </source>
</evidence>
<reference evidence="2 3" key="1">
    <citation type="submission" date="2016-11" db="EMBL/GenBank/DDBJ databases">
        <authorList>
            <person name="Jaros S."/>
            <person name="Januszkiewicz K."/>
            <person name="Wedrychowicz H."/>
        </authorList>
    </citation>
    <scope>NUCLEOTIDE SEQUENCE [LARGE SCALE GENOMIC DNA]</scope>
    <source>
        <strain evidence="2 3">DSM 12906</strain>
    </source>
</reference>
<accession>A0A1M6EQN5</accession>
<proteinExistence type="predicted"/>
<keyword evidence="3" id="KW-1185">Reference proteome</keyword>
<sequence>MDALRHHLEWSRSPRLVLTDPRSGCVPDWLADLLVAAGDDGLAGLTAVYRQAERRAHQRENRVLRIRALLAEASVEFERTGVTPAEPLYYVAMQHRLARSATAAHYWIAVLLSRADIAPLYQARLWRELAALHEVDGSYETGLACIKESLAICARHPADGALQAAASQSHLQRSTLLRLSGRYAEARLAIASAQDASGSSPAPFVRGLLALRTAGLDLVIGHLDDAERRYAEAAELFDGVSANNRRYAILRQVTCLRGQGDWDAAATLATRLLDDVADDPYRTGQVLLELAEVEIERRNETGLTLVLDQAAPLLSEGDGVESLRWRTLLARSAVVFHKSDAATVQRARTALGEVLQIASRQGRGDVTRLLMALHTLAELSAVHELPFTSLHATRAAVLAAEIQRIAMTNTEDRWQMKRTREAVYSLAALLHTQHGRHADTAAVLELGKADLIELALGDPVLSLLTENLAPSPPLETQNELAEAVALLTDLTDSLSDITLSARTMPPLPGTAFPPAGFDQSLTIGLIDDERGWTAIRALGSPTATWSSSTVTAPANVSTLLTRLVRSPAPNLRGVSNDTWRQLGRFLIPNELGDSHSGSLLVSPDPRLWGIPWSALPLGERYLVDRGPLTLTPSLLSHSALQQRRPVPPLGSGPVNTHLDDSLCGSELERDALQRWSESTRPRPGLLYITGHASSPESAIGAERLDFDTLSRAHLPEIVILNGCWTGASRPVYGRDPFSLAVGALIGGAKHAIAGSGHIGSEASAHIGSGLLRHLAKGLEVASALRQAQITVRDDHPEAGPLDWGGLVAVG</sequence>
<dbReference type="STRING" id="1123357.SAMN02745244_01251"/>
<dbReference type="Pfam" id="PF12770">
    <property type="entry name" value="CHAT"/>
    <property type="match status" value="1"/>
</dbReference>
<evidence type="ECO:0000313" key="2">
    <source>
        <dbReference type="EMBL" id="SHI87756.1"/>
    </source>
</evidence>
<organism evidence="2 3">
    <name type="scientific">Tessaracoccus bendigoensis DSM 12906</name>
    <dbReference type="NCBI Taxonomy" id="1123357"/>
    <lineage>
        <taxon>Bacteria</taxon>
        <taxon>Bacillati</taxon>
        <taxon>Actinomycetota</taxon>
        <taxon>Actinomycetes</taxon>
        <taxon>Propionibacteriales</taxon>
        <taxon>Propionibacteriaceae</taxon>
        <taxon>Tessaracoccus</taxon>
    </lineage>
</organism>
<gene>
    <name evidence="2" type="ORF">SAMN02745244_01251</name>
</gene>
<dbReference type="Proteomes" id="UP000184512">
    <property type="component" value="Unassembled WGS sequence"/>
</dbReference>
<dbReference type="InterPro" id="IPR024983">
    <property type="entry name" value="CHAT_dom"/>
</dbReference>
<protein>
    <submittedName>
        <fullName evidence="2">CHAT domain-containing protein</fullName>
    </submittedName>
</protein>
<dbReference type="Gene3D" id="1.25.40.10">
    <property type="entry name" value="Tetratricopeptide repeat domain"/>
    <property type="match status" value="1"/>
</dbReference>
<dbReference type="AlphaFoldDB" id="A0A1M6EQN5"/>
<dbReference type="InterPro" id="IPR011990">
    <property type="entry name" value="TPR-like_helical_dom_sf"/>
</dbReference>
<dbReference type="EMBL" id="FQZG01000018">
    <property type="protein sequence ID" value="SHI87756.1"/>
    <property type="molecule type" value="Genomic_DNA"/>
</dbReference>
<evidence type="ECO:0000313" key="3">
    <source>
        <dbReference type="Proteomes" id="UP000184512"/>
    </source>
</evidence>
<dbReference type="SUPFAM" id="SSF48452">
    <property type="entry name" value="TPR-like"/>
    <property type="match status" value="1"/>
</dbReference>
<feature type="domain" description="CHAT" evidence="1">
    <location>
        <begin position="662"/>
        <end position="810"/>
    </location>
</feature>
<name>A0A1M6EQN5_9ACTN</name>